<dbReference type="EMBL" id="BSEL01000007">
    <property type="protein sequence ID" value="GLJ69469.1"/>
    <property type="molecule type" value="Genomic_DNA"/>
</dbReference>
<name>A0ABQ5T062_9ACTN</name>
<keyword evidence="3" id="KW-1185">Reference proteome</keyword>
<dbReference type="RefSeq" id="WP_189116614.1">
    <property type="nucleotide sequence ID" value="NZ_BMRK01000001.1"/>
</dbReference>
<evidence type="ECO:0000313" key="3">
    <source>
        <dbReference type="Proteomes" id="UP001142292"/>
    </source>
</evidence>
<evidence type="ECO:0000313" key="2">
    <source>
        <dbReference type="EMBL" id="GLJ69469.1"/>
    </source>
</evidence>
<dbReference type="Proteomes" id="UP001142292">
    <property type="component" value="Unassembled WGS sequence"/>
</dbReference>
<protein>
    <submittedName>
        <fullName evidence="2">Uncharacterized protein</fullName>
    </submittedName>
</protein>
<reference evidence="2" key="1">
    <citation type="journal article" date="2014" name="Int. J. Syst. Evol. Microbiol.">
        <title>Complete genome of a new Firmicutes species belonging to the dominant human colonic microbiota ('Ruminococcus bicirculans') reveals two chromosomes and a selective capacity to utilize plant glucans.</title>
        <authorList>
            <consortium name="NISC Comparative Sequencing Program"/>
            <person name="Wegmann U."/>
            <person name="Louis P."/>
            <person name="Goesmann A."/>
            <person name="Henrissat B."/>
            <person name="Duncan S.H."/>
            <person name="Flint H.J."/>
        </authorList>
    </citation>
    <scope>NUCLEOTIDE SEQUENCE</scope>
    <source>
        <strain evidence="2">VKM Ac-1246</strain>
    </source>
</reference>
<reference evidence="2" key="2">
    <citation type="submission" date="2023-01" db="EMBL/GenBank/DDBJ databases">
        <authorList>
            <person name="Sun Q."/>
            <person name="Evtushenko L."/>
        </authorList>
    </citation>
    <scope>NUCLEOTIDE SEQUENCE</scope>
    <source>
        <strain evidence="2">VKM Ac-1246</strain>
    </source>
</reference>
<organism evidence="2 3">
    <name type="scientific">Nocardioides luteus</name>
    <dbReference type="NCBI Taxonomy" id="1844"/>
    <lineage>
        <taxon>Bacteria</taxon>
        <taxon>Bacillati</taxon>
        <taxon>Actinomycetota</taxon>
        <taxon>Actinomycetes</taxon>
        <taxon>Propionibacteriales</taxon>
        <taxon>Nocardioidaceae</taxon>
        <taxon>Nocardioides</taxon>
    </lineage>
</organism>
<gene>
    <name evidence="2" type="ORF">GCM10017579_35050</name>
</gene>
<sequence>MLYDDIVAEFRWSPEQMSAPFDLRAADEMIRKKIESRRGTPQAAGRQQRPRARQSATTSDRAVRRAQASSDKA</sequence>
<evidence type="ECO:0000256" key="1">
    <source>
        <dbReference type="SAM" id="MobiDB-lite"/>
    </source>
</evidence>
<comment type="caution">
    <text evidence="2">The sequence shown here is derived from an EMBL/GenBank/DDBJ whole genome shotgun (WGS) entry which is preliminary data.</text>
</comment>
<feature type="region of interest" description="Disordered" evidence="1">
    <location>
        <begin position="34"/>
        <end position="73"/>
    </location>
</feature>
<proteinExistence type="predicted"/>
<accession>A0ABQ5T062</accession>